<evidence type="ECO:0000313" key="8">
    <source>
        <dbReference type="EMBL" id="RJG48985.1"/>
    </source>
</evidence>
<dbReference type="PIRSF" id="PIRSF002889">
    <property type="entry name" value="Rod_FlgB"/>
    <property type="match status" value="1"/>
</dbReference>
<dbReference type="AlphaFoldDB" id="A0A418YGJ8"/>
<evidence type="ECO:0000256" key="1">
    <source>
        <dbReference type="ARBA" id="ARBA00004117"/>
    </source>
</evidence>
<keyword evidence="4 6" id="KW-0975">Bacterial flagellum</keyword>
<evidence type="ECO:0000256" key="2">
    <source>
        <dbReference type="ARBA" id="ARBA00009677"/>
    </source>
</evidence>
<dbReference type="Pfam" id="PF00460">
    <property type="entry name" value="Flg_bb_rod"/>
    <property type="match status" value="1"/>
</dbReference>
<keyword evidence="8" id="KW-0969">Cilium</keyword>
<dbReference type="PROSITE" id="PS00588">
    <property type="entry name" value="FLAGELLA_BB_ROD"/>
    <property type="match status" value="1"/>
</dbReference>
<feature type="domain" description="Flagellar basal body rod protein N-terminal" evidence="7">
    <location>
        <begin position="13"/>
        <end position="39"/>
    </location>
</feature>
<proteinExistence type="inferred from homology"/>
<comment type="subcellular location">
    <subcellularLocation>
        <location evidence="1 6">Bacterial flagellum basal body</location>
    </subcellularLocation>
</comment>
<dbReference type="GO" id="GO:0030694">
    <property type="term" value="C:bacterial-type flagellum basal body, rod"/>
    <property type="evidence" value="ECO:0007669"/>
    <property type="project" value="InterPro"/>
</dbReference>
<evidence type="ECO:0000259" key="7">
    <source>
        <dbReference type="Pfam" id="PF00460"/>
    </source>
</evidence>
<dbReference type="InterPro" id="IPR019776">
    <property type="entry name" value="Flagellar_basal_body_rod_CS"/>
</dbReference>
<sequence>MAITFEKALGVHQHTLGVRAKRSEMLASNIANADTPHYKARDINFSDALAAAKSGKSFSLEKTNQKHFSMQTDLQPGVKYRNANQPDTGDGNTVDVQVERNLFMQNSMEYQASMTFLNSKIAGLRKAIKGQ</sequence>
<protein>
    <recommendedName>
        <fullName evidence="3 6">Flagellar basal body rod protein FlgB</fullName>
    </recommendedName>
</protein>
<reference evidence="8 9" key="1">
    <citation type="submission" date="2018-09" db="EMBL/GenBank/DDBJ databases">
        <authorList>
            <person name="Wang F."/>
        </authorList>
    </citation>
    <scope>NUCLEOTIDE SEQUENCE [LARGE SCALE GENOMIC DNA]</scope>
    <source>
        <strain evidence="8 9">PLHSC7-2</strain>
    </source>
</reference>
<comment type="subunit">
    <text evidence="6">The basal body constitutes a major portion of the flagellar organelle and consists of a number of rings mounted on a central rod.</text>
</comment>
<dbReference type="InterPro" id="IPR001444">
    <property type="entry name" value="Flag_bb_rod_N"/>
</dbReference>
<dbReference type="Proteomes" id="UP000283255">
    <property type="component" value="Unassembled WGS sequence"/>
</dbReference>
<dbReference type="PANTHER" id="PTHR30435">
    <property type="entry name" value="FLAGELLAR PROTEIN"/>
    <property type="match status" value="1"/>
</dbReference>
<keyword evidence="9" id="KW-1185">Reference proteome</keyword>
<comment type="caution">
    <text evidence="8">The sequence shown here is derived from an EMBL/GenBank/DDBJ whole genome shotgun (WGS) entry which is preliminary data.</text>
</comment>
<dbReference type="NCBIfam" id="TIGR01396">
    <property type="entry name" value="FlgB"/>
    <property type="match status" value="1"/>
</dbReference>
<evidence type="ECO:0000313" key="9">
    <source>
        <dbReference type="Proteomes" id="UP000283255"/>
    </source>
</evidence>
<name>A0A418YGJ8_9GAMM</name>
<dbReference type="EMBL" id="QZCH01000005">
    <property type="protein sequence ID" value="RJG48985.1"/>
    <property type="molecule type" value="Genomic_DNA"/>
</dbReference>
<comment type="similarity">
    <text evidence="2 6">Belongs to the flagella basal body rod proteins family.</text>
</comment>
<dbReference type="RefSeq" id="WP_119909916.1">
    <property type="nucleotide sequence ID" value="NZ_QZCH01000005.1"/>
</dbReference>
<dbReference type="OrthoDB" id="9788334at2"/>
<evidence type="ECO:0000256" key="3">
    <source>
        <dbReference type="ARBA" id="ARBA00014376"/>
    </source>
</evidence>
<evidence type="ECO:0000256" key="5">
    <source>
        <dbReference type="ARBA" id="ARBA00024934"/>
    </source>
</evidence>
<reference evidence="8 9" key="2">
    <citation type="submission" date="2019-01" db="EMBL/GenBank/DDBJ databases">
        <title>Motilimonas pumilus sp. nov., isolated from the gut of sea cucumber (Apostichopus japonicus).</title>
        <authorList>
            <person name="Wang F.-Q."/>
            <person name="Ren L.-H."/>
            <person name="Lin Y.-W."/>
            <person name="Sun G.-H."/>
            <person name="Du Z.-J."/>
            <person name="Zhao J.-X."/>
            <person name="Liu X.-J."/>
            <person name="Liu L.-J."/>
        </authorList>
    </citation>
    <scope>NUCLEOTIDE SEQUENCE [LARGE SCALE GENOMIC DNA]</scope>
    <source>
        <strain evidence="8 9">PLHSC7-2</strain>
    </source>
</reference>
<accession>A0A418YGJ8</accession>
<dbReference type="InterPro" id="IPR006300">
    <property type="entry name" value="FlgB"/>
</dbReference>
<keyword evidence="8" id="KW-0966">Cell projection</keyword>
<keyword evidence="8" id="KW-0282">Flagellum</keyword>
<comment type="function">
    <text evidence="5 6">Structural component of flagellum, the bacterial motility apparatus. Part of the rod structure of flagellar basal body.</text>
</comment>
<evidence type="ECO:0000256" key="6">
    <source>
        <dbReference type="PIRNR" id="PIRNR002889"/>
    </source>
</evidence>
<evidence type="ECO:0000256" key="4">
    <source>
        <dbReference type="ARBA" id="ARBA00023143"/>
    </source>
</evidence>
<dbReference type="GO" id="GO:0071978">
    <property type="term" value="P:bacterial-type flagellum-dependent swarming motility"/>
    <property type="evidence" value="ECO:0007669"/>
    <property type="project" value="TreeGrafter"/>
</dbReference>
<dbReference type="PANTHER" id="PTHR30435:SF12">
    <property type="entry name" value="FLAGELLAR BASAL BODY ROD PROTEIN FLGB"/>
    <property type="match status" value="1"/>
</dbReference>
<gene>
    <name evidence="8" type="primary">flgB</name>
    <name evidence="8" type="ORF">D1Z90_06345</name>
</gene>
<organism evidence="8 9">
    <name type="scientific">Motilimonas pumila</name>
    <dbReference type="NCBI Taxonomy" id="2303987"/>
    <lineage>
        <taxon>Bacteria</taxon>
        <taxon>Pseudomonadati</taxon>
        <taxon>Pseudomonadota</taxon>
        <taxon>Gammaproteobacteria</taxon>
        <taxon>Alteromonadales</taxon>
        <taxon>Alteromonadales genera incertae sedis</taxon>
        <taxon>Motilimonas</taxon>
    </lineage>
</organism>